<dbReference type="CDD" id="cd06558">
    <property type="entry name" value="crotonase-like"/>
    <property type="match status" value="1"/>
</dbReference>
<dbReference type="InterPro" id="IPR018376">
    <property type="entry name" value="Enoyl-CoA_hyd/isom_CS"/>
</dbReference>
<accession>W2S956</accession>
<dbReference type="GO" id="GO:0003824">
    <property type="term" value="F:catalytic activity"/>
    <property type="evidence" value="ECO:0007669"/>
    <property type="project" value="InterPro"/>
</dbReference>
<dbReference type="OrthoDB" id="2018133at2759"/>
<proteinExistence type="inferred from homology"/>
<evidence type="ECO:0000313" key="3">
    <source>
        <dbReference type="EMBL" id="ETN45180.1"/>
    </source>
</evidence>
<dbReference type="PANTHER" id="PTHR43802">
    <property type="entry name" value="ENOYL-COA HYDRATASE"/>
    <property type="match status" value="1"/>
</dbReference>
<dbReference type="NCBIfam" id="NF006108">
    <property type="entry name" value="PRK08259.1"/>
    <property type="match status" value="1"/>
</dbReference>
<dbReference type="InterPro" id="IPR029045">
    <property type="entry name" value="ClpP/crotonase-like_dom_sf"/>
</dbReference>
<gene>
    <name evidence="3" type="ORF">HMPREF1541_10057</name>
</gene>
<dbReference type="SUPFAM" id="SSF52096">
    <property type="entry name" value="ClpP/crotonase"/>
    <property type="match status" value="1"/>
</dbReference>
<evidence type="ECO:0000313" key="4">
    <source>
        <dbReference type="Proteomes" id="UP000030752"/>
    </source>
</evidence>
<dbReference type="PROSITE" id="PS00166">
    <property type="entry name" value="ENOYL_COA_HYDRATASE"/>
    <property type="match status" value="1"/>
</dbReference>
<dbReference type="STRING" id="1220924.W2S956"/>
<evidence type="ECO:0000256" key="2">
    <source>
        <dbReference type="RuleBase" id="RU003707"/>
    </source>
</evidence>
<evidence type="ECO:0008006" key="5">
    <source>
        <dbReference type="Google" id="ProtNLM"/>
    </source>
</evidence>
<dbReference type="InterPro" id="IPR001753">
    <property type="entry name" value="Enoyl-CoA_hydra/iso"/>
</dbReference>
<reference evidence="3 4" key="1">
    <citation type="submission" date="2013-03" db="EMBL/GenBank/DDBJ databases">
        <title>The Genome Sequence of Phialophora europaea CBS 101466.</title>
        <authorList>
            <consortium name="The Broad Institute Genomics Platform"/>
            <person name="Cuomo C."/>
            <person name="de Hoog S."/>
            <person name="Gorbushina A."/>
            <person name="Walker B."/>
            <person name="Young S.K."/>
            <person name="Zeng Q."/>
            <person name="Gargeya S."/>
            <person name="Fitzgerald M."/>
            <person name="Haas B."/>
            <person name="Abouelleil A."/>
            <person name="Allen A.W."/>
            <person name="Alvarado L."/>
            <person name="Arachchi H.M."/>
            <person name="Berlin A.M."/>
            <person name="Chapman S.B."/>
            <person name="Gainer-Dewar J."/>
            <person name="Goldberg J."/>
            <person name="Griggs A."/>
            <person name="Gujja S."/>
            <person name="Hansen M."/>
            <person name="Howarth C."/>
            <person name="Imamovic A."/>
            <person name="Ireland A."/>
            <person name="Larimer J."/>
            <person name="McCowan C."/>
            <person name="Murphy C."/>
            <person name="Pearson M."/>
            <person name="Poon T.W."/>
            <person name="Priest M."/>
            <person name="Roberts A."/>
            <person name="Saif S."/>
            <person name="Shea T."/>
            <person name="Sisk P."/>
            <person name="Sykes S."/>
            <person name="Wortman J."/>
            <person name="Nusbaum C."/>
            <person name="Birren B."/>
        </authorList>
    </citation>
    <scope>NUCLEOTIDE SEQUENCE [LARGE SCALE GENOMIC DNA]</scope>
    <source>
        <strain evidence="3 4">CBS 101466</strain>
    </source>
</reference>
<dbReference type="Pfam" id="PF00378">
    <property type="entry name" value="ECH_1"/>
    <property type="match status" value="1"/>
</dbReference>
<dbReference type="EMBL" id="KB822713">
    <property type="protein sequence ID" value="ETN45180.1"/>
    <property type="molecule type" value="Genomic_DNA"/>
</dbReference>
<dbReference type="AlphaFoldDB" id="W2S956"/>
<dbReference type="Gene3D" id="1.10.287.2460">
    <property type="match status" value="1"/>
</dbReference>
<dbReference type="eggNOG" id="KOG1680">
    <property type="taxonomic scope" value="Eukaryota"/>
</dbReference>
<dbReference type="GeneID" id="19977396"/>
<dbReference type="HOGENOM" id="CLU_009834_7_4_1"/>
<dbReference type="PANTHER" id="PTHR43802:SF1">
    <property type="entry name" value="IP11341P-RELATED"/>
    <property type="match status" value="1"/>
</dbReference>
<dbReference type="Proteomes" id="UP000030752">
    <property type="component" value="Unassembled WGS sequence"/>
</dbReference>
<dbReference type="InParanoid" id="W2S956"/>
<keyword evidence="4" id="KW-1185">Reference proteome</keyword>
<dbReference type="VEuPathDB" id="FungiDB:HMPREF1541_10057"/>
<dbReference type="Gene3D" id="3.90.226.10">
    <property type="entry name" value="2-enoyl-CoA Hydratase, Chain A, domain 1"/>
    <property type="match status" value="1"/>
</dbReference>
<evidence type="ECO:0000256" key="1">
    <source>
        <dbReference type="ARBA" id="ARBA00005254"/>
    </source>
</evidence>
<protein>
    <recommendedName>
        <fullName evidence="5">Enoyl-CoA hydratase</fullName>
    </recommendedName>
</protein>
<sequence length="269" mass="28024">MADASVLVTKPVAAITVITINRPKAKNAVDRPTAKALYDAVIAFEQDATQKVCILNGSNGTFCSGADLKSVAKGAEGKQQPLLQPIIPGQRTIAPMGPSRLAVAKPMIAAVSGYAVAGGLELSLLADMRIVEDDAVLGVFCRRWGVPLIDGGTVRLQAIIGYGRAMDMILTGRPVGAQEALAMGLANRVVGKGEGLDAALALARELLKFPFACMMADRASLAYSAFSATSFDDALTQEFERGATVLKEAAEGAARFSAGEGRHGDFGKL</sequence>
<comment type="similarity">
    <text evidence="1 2">Belongs to the enoyl-CoA hydratase/isomerase family.</text>
</comment>
<organism evidence="3 4">
    <name type="scientific">Cyphellophora europaea (strain CBS 101466)</name>
    <name type="common">Phialophora europaea</name>
    <dbReference type="NCBI Taxonomy" id="1220924"/>
    <lineage>
        <taxon>Eukaryota</taxon>
        <taxon>Fungi</taxon>
        <taxon>Dikarya</taxon>
        <taxon>Ascomycota</taxon>
        <taxon>Pezizomycotina</taxon>
        <taxon>Eurotiomycetes</taxon>
        <taxon>Chaetothyriomycetidae</taxon>
        <taxon>Chaetothyriales</taxon>
        <taxon>Cyphellophoraceae</taxon>
        <taxon>Cyphellophora</taxon>
    </lineage>
</organism>
<dbReference type="RefSeq" id="XP_008712950.1">
    <property type="nucleotide sequence ID" value="XM_008714728.1"/>
</dbReference>
<name>W2S956_CYPE1</name>